<evidence type="ECO:0000256" key="1">
    <source>
        <dbReference type="SAM" id="Phobius"/>
    </source>
</evidence>
<evidence type="ECO:0000313" key="3">
    <source>
        <dbReference type="Proteomes" id="UP001146505"/>
    </source>
</evidence>
<keyword evidence="3" id="KW-1185">Reference proteome</keyword>
<comment type="caution">
    <text evidence="2">The sequence shown here is derived from an EMBL/GenBank/DDBJ whole genome shotgun (WGS) entry which is preliminary data.</text>
</comment>
<feature type="transmembrane region" description="Helical" evidence="1">
    <location>
        <begin position="75"/>
        <end position="94"/>
    </location>
</feature>
<proteinExistence type="predicted"/>
<dbReference type="RefSeq" id="WP_237743919.1">
    <property type="nucleotide sequence ID" value="NZ_JAKMUV010000003.1"/>
</dbReference>
<evidence type="ECO:0000313" key="2">
    <source>
        <dbReference type="EMBL" id="MCZ9304710.1"/>
    </source>
</evidence>
<keyword evidence="1" id="KW-0812">Transmembrane</keyword>
<feature type="transmembrane region" description="Helical" evidence="1">
    <location>
        <begin position="106"/>
        <end position="126"/>
    </location>
</feature>
<dbReference type="Proteomes" id="UP001146505">
    <property type="component" value="Unassembled WGS sequence"/>
</dbReference>
<gene>
    <name evidence="2" type="ORF">L8U58_04035</name>
</gene>
<feature type="transmembrane region" description="Helical" evidence="1">
    <location>
        <begin position="29"/>
        <end position="55"/>
    </location>
</feature>
<dbReference type="AlphaFoldDB" id="A0A9X3M5U0"/>
<keyword evidence="1" id="KW-1133">Transmembrane helix</keyword>
<accession>A0A9X3M5U0</accession>
<reference evidence="2" key="1">
    <citation type="submission" date="2022-02" db="EMBL/GenBank/DDBJ databases">
        <title>Corynebacterium sp. from urogenital microbiome.</title>
        <authorList>
            <person name="Cappelli E.A."/>
            <person name="Ribeiro T.G."/>
            <person name="Peixe L."/>
        </authorList>
    </citation>
    <scope>NUCLEOTIDE SEQUENCE</scope>
    <source>
        <strain evidence="2">C9Ua_112</strain>
    </source>
</reference>
<organism evidence="2 3">
    <name type="scientific">Corynebacterium macclintockiae</name>
    <dbReference type="NCBI Taxonomy" id="2913501"/>
    <lineage>
        <taxon>Bacteria</taxon>
        <taxon>Bacillati</taxon>
        <taxon>Actinomycetota</taxon>
        <taxon>Actinomycetes</taxon>
        <taxon>Mycobacteriales</taxon>
        <taxon>Corynebacteriaceae</taxon>
        <taxon>Corynebacterium</taxon>
    </lineage>
</organism>
<keyword evidence="1" id="KW-0472">Membrane</keyword>
<name>A0A9X3M5U0_9CORY</name>
<dbReference type="EMBL" id="JAKMUV010000003">
    <property type="protein sequence ID" value="MCZ9304710.1"/>
    <property type="molecule type" value="Genomic_DNA"/>
</dbReference>
<dbReference type="GeneID" id="301812703"/>
<sequence length="178" mass="19429">MFPSMVPNSDDPNRRVAYWQPGDPTPRMVIASFAMLVFGGAIMVLVGVLSLTASWDREPTSAEEAEHMRFMINNVRILGGINVVVGALLVFFAPGVRDGYRGKRRLVLWLGAIGILFMLAGWVFGFTGPGQALIALWVAVALLMAYRPAVNPFFDAGHRLEETPVEGDGRLPGDELRG</sequence>
<feature type="transmembrane region" description="Helical" evidence="1">
    <location>
        <begin position="132"/>
        <end position="150"/>
    </location>
</feature>
<protein>
    <submittedName>
        <fullName evidence="2">DUF2157 domain-containing protein</fullName>
    </submittedName>
</protein>